<protein>
    <submittedName>
        <fullName evidence="5">DUF4455 domain-containing protein</fullName>
    </submittedName>
</protein>
<evidence type="ECO:0000313" key="5">
    <source>
        <dbReference type="WBParaSite" id="SMUV_0001104801-mRNA-1"/>
    </source>
</evidence>
<feature type="region of interest" description="Disordered" evidence="2">
    <location>
        <begin position="1104"/>
        <end position="1136"/>
    </location>
</feature>
<organism evidence="4 5">
    <name type="scientific">Syphacia muris</name>
    <dbReference type="NCBI Taxonomy" id="451379"/>
    <lineage>
        <taxon>Eukaryota</taxon>
        <taxon>Metazoa</taxon>
        <taxon>Ecdysozoa</taxon>
        <taxon>Nematoda</taxon>
        <taxon>Chromadorea</taxon>
        <taxon>Rhabditida</taxon>
        <taxon>Spirurina</taxon>
        <taxon>Oxyuridomorpha</taxon>
        <taxon>Oxyuroidea</taxon>
        <taxon>Oxyuridae</taxon>
        <taxon>Syphacia</taxon>
    </lineage>
</organism>
<feature type="compositionally biased region" description="Basic and acidic residues" evidence="2">
    <location>
        <begin position="1104"/>
        <end position="1129"/>
    </location>
</feature>
<evidence type="ECO:0000256" key="1">
    <source>
        <dbReference type="SAM" id="Coils"/>
    </source>
</evidence>
<evidence type="ECO:0000256" key="2">
    <source>
        <dbReference type="SAM" id="MobiDB-lite"/>
    </source>
</evidence>
<feature type="domain" description="Nuclear anchorage protein 1 spectrin-like repeat" evidence="3">
    <location>
        <begin position="998"/>
        <end position="1098"/>
    </location>
</feature>
<feature type="coiled-coil region" evidence="1">
    <location>
        <begin position="70"/>
        <end position="97"/>
    </location>
</feature>
<dbReference type="WBParaSite" id="SMUV_0001104801-mRNA-1">
    <property type="protein sequence ID" value="SMUV_0001104801-mRNA-1"/>
    <property type="gene ID" value="SMUV_0001104801"/>
</dbReference>
<sequence>MKQFLYKAESCEAEQFILAMFRDRFKTSSISDTFVVCLQTSDIEQEAKQGSIQKESSKPACDANNISKRKMEFFSRLERLRDNIVELRDQNAQWNTIYLSQIDEVSECLDELLTRAKDSLTLEAKSLCDEIETIRASFFQLECNRIKERFRMLLLQLEQIVELMTARKRLILKVEEFKKFLDERGGTVCVVGTDVLDHDGVYLEKTREGVAYNEMLAFEETLGAFQRDAQMIIVDLASLNIFETFPVSSSCKPKERPTFISQNFQEFINKTEEFESLLLSFCKTAVSNDSTIQESMERKRAENFYELEKMADTLDGDERRKAVERLKKLSLAAFGSSNDSLEFKIMQLNARHNFIDGSIKKCIQNFDIKKVEEIEKKLWTPWKIELSELEKSVTGNETIQKHFGALEKLAFELDGRICRFKHAVSKRQRREENLFKKLNLFATWLNLVEREVMNLNLLSDSQENNVQQKNKLVGSIALHQQLVLKLERTCFLFNQRAEIRDYCKRYWDLVSKISQWSVPNTKLLQTCFDAEIPSTSKDSEAALNFPTASSTDEDYDSDIRSIEKELYIGELSSSPLQNTNLFMKVTQAYHEGDIEVLLPEIDDEIAGISNRLGVIKCSYAKRLKRLEEASDDYKRLLDIQKCHTDLEVICRILSTRVAGDTATKLWTFFCHLLRTSPFINDQIIVLKREIDDETDLRSNYGNVLAYFKKLRAYAGIPKNNITLVKGMIDEIGLQLSCFCKQYFARRKYVENSIKVLAASNDGKMSPWEEIVSLTSGAIMPVVEALDEELDKTLKEDKKDELVALRSKLQQLLNNVNERYGCDSTEDVLDETEKAKDNVKVGNIRDFSNKGAEGLNLSLSPALEPDAHLGVSSTFKANKTGMYGGINHEVRTLSPFKFLLAFENRNQEEADQYLKKASEHPCITTCVKFVENHIIEATKCLITKIEQLLCDKSTTIEALLQTLGEIDSLLSYCGHLQQDDLTESLPQELYTLSSKLELLKKKLKERCDTWDAFKFECDSLNNILNEVRQTLKPVREDSHITMEEEIHNRLATCSQHIQGLEGNLKRIQQFAESLAPMETASKEVSRIKNDYDEVYNDLLDTKTKAVRKTKEQNTQKIKEPQSAHSKETKVSPKKFPP</sequence>
<evidence type="ECO:0000259" key="3">
    <source>
        <dbReference type="Pfam" id="PF24611"/>
    </source>
</evidence>
<accession>A0A0N5B196</accession>
<dbReference type="STRING" id="451379.A0A0N5B196"/>
<dbReference type="InterPro" id="IPR057134">
    <property type="entry name" value="Spectrin_Anc-1_3"/>
</dbReference>
<name>A0A0N5B196_9BILA</name>
<dbReference type="Pfam" id="PF24611">
    <property type="entry name" value="Spectrin_Anc-1"/>
    <property type="match status" value="1"/>
</dbReference>
<dbReference type="AlphaFoldDB" id="A0A0N5B196"/>
<keyword evidence="1" id="KW-0175">Coiled coil</keyword>
<proteinExistence type="predicted"/>
<evidence type="ECO:0000313" key="4">
    <source>
        <dbReference type="Proteomes" id="UP000046393"/>
    </source>
</evidence>
<dbReference type="Proteomes" id="UP000046393">
    <property type="component" value="Unplaced"/>
</dbReference>
<keyword evidence="4" id="KW-1185">Reference proteome</keyword>
<reference evidence="5" key="1">
    <citation type="submission" date="2017-02" db="UniProtKB">
        <authorList>
            <consortium name="WormBaseParasite"/>
        </authorList>
    </citation>
    <scope>IDENTIFICATION</scope>
</reference>